<dbReference type="Proteomes" id="UP000288805">
    <property type="component" value="Unassembled WGS sequence"/>
</dbReference>
<evidence type="ECO:0000313" key="2">
    <source>
        <dbReference type="EMBL" id="RVX05812.1"/>
    </source>
</evidence>
<reference evidence="2 3" key="1">
    <citation type="journal article" date="2018" name="PLoS Genet.">
        <title>Population sequencing reveals clonal diversity and ancestral inbreeding in the grapevine cultivar Chardonnay.</title>
        <authorList>
            <person name="Roach M.J."/>
            <person name="Johnson D.L."/>
            <person name="Bohlmann J."/>
            <person name="van Vuuren H.J."/>
            <person name="Jones S.J."/>
            <person name="Pretorius I.S."/>
            <person name="Schmidt S.A."/>
            <person name="Borneman A.R."/>
        </authorList>
    </citation>
    <scope>NUCLEOTIDE SEQUENCE [LARGE SCALE GENOMIC DNA]</scope>
    <source>
        <strain evidence="3">cv. Chardonnay</strain>
        <tissue evidence="2">Leaf</tissue>
    </source>
</reference>
<comment type="caution">
    <text evidence="2">The sequence shown here is derived from an EMBL/GenBank/DDBJ whole genome shotgun (WGS) entry which is preliminary data.</text>
</comment>
<proteinExistence type="predicted"/>
<name>A0A438JA20_VITVI</name>
<feature type="region of interest" description="Disordered" evidence="1">
    <location>
        <begin position="1"/>
        <end position="119"/>
    </location>
</feature>
<evidence type="ECO:0000256" key="1">
    <source>
        <dbReference type="SAM" id="MobiDB-lite"/>
    </source>
</evidence>
<protein>
    <submittedName>
        <fullName evidence="2">Uncharacterized protein</fullName>
    </submittedName>
</protein>
<feature type="compositionally biased region" description="Basic and acidic residues" evidence="1">
    <location>
        <begin position="1"/>
        <end position="15"/>
    </location>
</feature>
<feature type="compositionally biased region" description="Polar residues" evidence="1">
    <location>
        <begin position="66"/>
        <end position="81"/>
    </location>
</feature>
<sequence length="119" mass="12931">MGRETWRCTFKEPEQQKTNGQSVKLEVKGRWMPEEEGQSAKLEVKVRDGSKRRKTQDFADEADSTAADTGNSGIAESQATDSKAEPVELNAETRKSHYPKLGFPEGSVSRGGLVSSGGA</sequence>
<accession>A0A438JA20</accession>
<feature type="compositionally biased region" description="Basic and acidic residues" evidence="1">
    <location>
        <begin position="82"/>
        <end position="95"/>
    </location>
</feature>
<dbReference type="EMBL" id="QGNW01000054">
    <property type="protein sequence ID" value="RVX05812.1"/>
    <property type="molecule type" value="Genomic_DNA"/>
</dbReference>
<gene>
    <name evidence="2" type="ORF">CK203_023805</name>
</gene>
<evidence type="ECO:0000313" key="3">
    <source>
        <dbReference type="Proteomes" id="UP000288805"/>
    </source>
</evidence>
<organism evidence="2 3">
    <name type="scientific">Vitis vinifera</name>
    <name type="common">Grape</name>
    <dbReference type="NCBI Taxonomy" id="29760"/>
    <lineage>
        <taxon>Eukaryota</taxon>
        <taxon>Viridiplantae</taxon>
        <taxon>Streptophyta</taxon>
        <taxon>Embryophyta</taxon>
        <taxon>Tracheophyta</taxon>
        <taxon>Spermatophyta</taxon>
        <taxon>Magnoliopsida</taxon>
        <taxon>eudicotyledons</taxon>
        <taxon>Gunneridae</taxon>
        <taxon>Pentapetalae</taxon>
        <taxon>rosids</taxon>
        <taxon>Vitales</taxon>
        <taxon>Vitaceae</taxon>
        <taxon>Viteae</taxon>
        <taxon>Vitis</taxon>
    </lineage>
</organism>
<dbReference type="AlphaFoldDB" id="A0A438JA20"/>